<comment type="catalytic activity">
    <reaction evidence="23">
        <text>leukotriene C4(in) + ATP + H2O = leukotriene C4(out) + ADP + phosphate + H(+)</text>
        <dbReference type="Rhea" id="RHEA:38963"/>
        <dbReference type="ChEBI" id="CHEBI:15377"/>
        <dbReference type="ChEBI" id="CHEBI:15378"/>
        <dbReference type="ChEBI" id="CHEBI:30616"/>
        <dbReference type="ChEBI" id="CHEBI:43474"/>
        <dbReference type="ChEBI" id="CHEBI:57973"/>
        <dbReference type="ChEBI" id="CHEBI:456216"/>
    </reaction>
    <physiologicalReaction direction="left-to-right" evidence="23">
        <dbReference type="Rhea" id="RHEA:38964"/>
    </physiologicalReaction>
</comment>
<comment type="catalytic activity">
    <reaction evidence="27">
        <text>prostaglandin A2-S-(S)-glutathione(in) + ATP + H2O = prostaglandin A2-S-(S)-glutathione(out) + ADP + phosphate + H(+)</text>
        <dbReference type="Rhea" id="RHEA:81699"/>
        <dbReference type="ChEBI" id="CHEBI:15377"/>
        <dbReference type="ChEBI" id="CHEBI:15378"/>
        <dbReference type="ChEBI" id="CHEBI:30616"/>
        <dbReference type="ChEBI" id="CHEBI:43474"/>
        <dbReference type="ChEBI" id="CHEBI:133769"/>
        <dbReference type="ChEBI" id="CHEBI:456216"/>
    </reaction>
    <physiologicalReaction direction="left-to-right" evidence="27">
        <dbReference type="Rhea" id="RHEA:81700"/>
    </physiologicalReaction>
</comment>
<dbReference type="InterPro" id="IPR050173">
    <property type="entry name" value="ABC_transporter_C-like"/>
</dbReference>
<dbReference type="FunFam" id="3.40.50.300:FF:000293">
    <property type="entry name" value="ATP binding cassette subfamily C member 1"/>
    <property type="match status" value="1"/>
</dbReference>
<dbReference type="CDD" id="cd18595">
    <property type="entry name" value="ABC_6TM_MRP1_2_3_6_D1_like"/>
    <property type="match status" value="1"/>
</dbReference>
<dbReference type="PROSITE" id="PS00211">
    <property type="entry name" value="ABC_TRANSPORTER_1"/>
    <property type="match status" value="2"/>
</dbReference>
<dbReference type="GO" id="GO:0015431">
    <property type="term" value="F:ABC-type glutathione S-conjugate transporter activity"/>
    <property type="evidence" value="ECO:0007669"/>
    <property type="project" value="UniProtKB-EC"/>
</dbReference>
<keyword evidence="13" id="KW-0445">Lipid transport</keyword>
<comment type="catalytic activity">
    <reaction evidence="26">
        <text>daunorubicin(in) + ATP + H2O = daunorubicin(out) + ADP + phosphate + H(+)</text>
        <dbReference type="Rhea" id="RHEA:33147"/>
        <dbReference type="ChEBI" id="CHEBI:15377"/>
        <dbReference type="ChEBI" id="CHEBI:15378"/>
        <dbReference type="ChEBI" id="CHEBI:30616"/>
        <dbReference type="ChEBI" id="CHEBI:43474"/>
        <dbReference type="ChEBI" id="CHEBI:64677"/>
        <dbReference type="ChEBI" id="CHEBI:456216"/>
    </reaction>
    <physiologicalReaction direction="left-to-right" evidence="26">
        <dbReference type="Rhea" id="RHEA:33148"/>
    </physiologicalReaction>
</comment>
<keyword evidence="8" id="KW-0547">Nucleotide-binding</keyword>
<comment type="catalytic activity">
    <reaction evidence="25">
        <text>2',3'-cGAMP(in) + ATP + H2O = 2',3'-cGAMP(out) + ADP + phosphate + H(+)</text>
        <dbReference type="Rhea" id="RHEA:74887"/>
        <dbReference type="ChEBI" id="CHEBI:15377"/>
        <dbReference type="ChEBI" id="CHEBI:15378"/>
        <dbReference type="ChEBI" id="CHEBI:30616"/>
        <dbReference type="ChEBI" id="CHEBI:43474"/>
        <dbReference type="ChEBI" id="CHEBI:143093"/>
        <dbReference type="ChEBI" id="CHEBI:456216"/>
    </reaction>
</comment>
<evidence type="ECO:0000256" key="23">
    <source>
        <dbReference type="ARBA" id="ARBA00047523"/>
    </source>
</evidence>
<evidence type="ECO:0000256" key="30">
    <source>
        <dbReference type="ARBA" id="ARBA00093570"/>
    </source>
</evidence>
<evidence type="ECO:0000256" key="27">
    <source>
        <dbReference type="ARBA" id="ARBA00049901"/>
    </source>
</evidence>
<name>A0A6J3H4R0_SAPAP</name>
<dbReference type="InterPro" id="IPR017871">
    <property type="entry name" value="ABC_transporter-like_CS"/>
</dbReference>
<evidence type="ECO:0000256" key="19">
    <source>
        <dbReference type="ARBA" id="ARBA00041913"/>
    </source>
</evidence>
<dbReference type="FunFam" id="3.40.50.300:FF:000074">
    <property type="entry name" value="Multidrug resistance-associated protein 5 isoform 1"/>
    <property type="match status" value="1"/>
</dbReference>
<dbReference type="RefSeq" id="XP_032125528.1">
    <property type="nucleotide sequence ID" value="XM_032269637.1"/>
</dbReference>
<organism evidence="35 36">
    <name type="scientific">Sapajus apella</name>
    <name type="common">Brown-capped capuchin</name>
    <name type="synonym">Cebus apella</name>
    <dbReference type="NCBI Taxonomy" id="9515"/>
    <lineage>
        <taxon>Eukaryota</taxon>
        <taxon>Metazoa</taxon>
        <taxon>Chordata</taxon>
        <taxon>Craniata</taxon>
        <taxon>Vertebrata</taxon>
        <taxon>Euteleostomi</taxon>
        <taxon>Mammalia</taxon>
        <taxon>Eutheria</taxon>
        <taxon>Euarchontoglires</taxon>
        <taxon>Primates</taxon>
        <taxon>Haplorrhini</taxon>
        <taxon>Platyrrhini</taxon>
        <taxon>Cebidae</taxon>
        <taxon>Cebinae</taxon>
        <taxon>Sapajus</taxon>
    </lineage>
</organism>
<evidence type="ECO:0000256" key="2">
    <source>
        <dbReference type="ARBA" id="ARBA00009726"/>
    </source>
</evidence>
<evidence type="ECO:0000256" key="7">
    <source>
        <dbReference type="ARBA" id="ARBA00022737"/>
    </source>
</evidence>
<dbReference type="Gene3D" id="1.20.1560.10">
    <property type="entry name" value="ABC transporter type 1, transmembrane domain"/>
    <property type="match status" value="2"/>
</dbReference>
<evidence type="ECO:0000256" key="25">
    <source>
        <dbReference type="ARBA" id="ARBA00048171"/>
    </source>
</evidence>
<feature type="transmembrane region" description="Helical" evidence="32">
    <location>
        <begin position="76"/>
        <end position="94"/>
    </location>
</feature>
<evidence type="ECO:0000256" key="22">
    <source>
        <dbReference type="ARBA" id="ARBA00047354"/>
    </source>
</evidence>
<gene>
    <name evidence="36" type="primary">ABCC1</name>
</gene>
<evidence type="ECO:0000256" key="8">
    <source>
        <dbReference type="ARBA" id="ARBA00022741"/>
    </source>
</evidence>
<feature type="transmembrane region" description="Helical" evidence="32">
    <location>
        <begin position="979"/>
        <end position="1006"/>
    </location>
</feature>
<evidence type="ECO:0000256" key="21">
    <source>
        <dbReference type="ARBA" id="ARBA00047331"/>
    </source>
</evidence>
<feature type="transmembrane region" description="Helical" evidence="32">
    <location>
        <begin position="136"/>
        <end position="153"/>
    </location>
</feature>
<evidence type="ECO:0000256" key="32">
    <source>
        <dbReference type="SAM" id="Phobius"/>
    </source>
</evidence>
<feature type="transmembrane region" description="Helical" evidence="32">
    <location>
        <begin position="465"/>
        <end position="485"/>
    </location>
</feature>
<dbReference type="CDD" id="cd03250">
    <property type="entry name" value="ABCC_MRP_domain1"/>
    <property type="match status" value="1"/>
</dbReference>
<feature type="transmembrane region" description="Helical" evidence="32">
    <location>
        <begin position="363"/>
        <end position="385"/>
    </location>
</feature>
<dbReference type="GO" id="GO:0005524">
    <property type="term" value="F:ATP binding"/>
    <property type="evidence" value="ECO:0007669"/>
    <property type="project" value="UniProtKB-KW"/>
</dbReference>
<dbReference type="GO" id="GO:0043225">
    <property type="term" value="F:ATPase-coupled inorganic anion transmembrane transporter activity"/>
    <property type="evidence" value="ECO:0007669"/>
    <property type="project" value="UniProtKB-ARBA"/>
</dbReference>
<proteinExistence type="inferred from homology"/>
<feature type="transmembrane region" description="Helical" evidence="32">
    <location>
        <begin position="583"/>
        <end position="607"/>
    </location>
</feature>
<keyword evidence="10" id="KW-0067">ATP-binding</keyword>
<comment type="catalytic activity">
    <reaction evidence="21">
        <text>vincristine(in) + ATP + H2O = vincristine(out) + ADP + phosphate + H(+)</text>
        <dbReference type="Rhea" id="RHEA:60160"/>
        <dbReference type="ChEBI" id="CHEBI:15377"/>
        <dbReference type="ChEBI" id="CHEBI:15378"/>
        <dbReference type="ChEBI" id="CHEBI:30616"/>
        <dbReference type="ChEBI" id="CHEBI:43474"/>
        <dbReference type="ChEBI" id="CHEBI:143658"/>
        <dbReference type="ChEBI" id="CHEBI:456216"/>
    </reaction>
    <physiologicalReaction direction="left-to-right" evidence="21">
        <dbReference type="Rhea" id="RHEA:60161"/>
    </physiologicalReaction>
</comment>
<dbReference type="PANTHER" id="PTHR24223:SF241">
    <property type="entry name" value="MULTIDRUG RESISTANCE-ASSOCIATED PROTEIN 1"/>
    <property type="match status" value="1"/>
</dbReference>
<evidence type="ECO:0000256" key="24">
    <source>
        <dbReference type="ARBA" id="ARBA00047576"/>
    </source>
</evidence>
<evidence type="ECO:0000256" key="17">
    <source>
        <dbReference type="ARBA" id="ARBA00041009"/>
    </source>
</evidence>
<dbReference type="GO" id="GO:0016323">
    <property type="term" value="C:basolateral plasma membrane"/>
    <property type="evidence" value="ECO:0007669"/>
    <property type="project" value="TreeGrafter"/>
</dbReference>
<evidence type="ECO:0000256" key="15">
    <source>
        <dbReference type="ARBA" id="ARBA00024220"/>
    </source>
</evidence>
<keyword evidence="11" id="KW-1278">Translocase</keyword>
<evidence type="ECO:0000256" key="1">
    <source>
        <dbReference type="ARBA" id="ARBA00004651"/>
    </source>
</evidence>
<dbReference type="SMART" id="SM00382">
    <property type="entry name" value="AAA"/>
    <property type="match status" value="2"/>
</dbReference>
<feature type="transmembrane region" description="Helical" evidence="32">
    <location>
        <begin position="100"/>
        <end position="124"/>
    </location>
</feature>
<feature type="transmembrane region" description="Helical" evidence="32">
    <location>
        <begin position="437"/>
        <end position="459"/>
    </location>
</feature>
<dbReference type="NCBIfam" id="TIGR00957">
    <property type="entry name" value="MRP_assoc_pro"/>
    <property type="match status" value="1"/>
</dbReference>
<keyword evidence="5" id="KW-1003">Cell membrane</keyword>
<evidence type="ECO:0000256" key="11">
    <source>
        <dbReference type="ARBA" id="ARBA00022967"/>
    </source>
</evidence>
<keyword evidence="6 32" id="KW-0812">Transmembrane</keyword>
<dbReference type="PANTHER" id="PTHR24223">
    <property type="entry name" value="ATP-BINDING CASSETTE SUB-FAMILY C"/>
    <property type="match status" value="1"/>
</dbReference>
<feature type="transmembrane region" description="Helical" evidence="32">
    <location>
        <begin position="1026"/>
        <end position="1053"/>
    </location>
</feature>
<dbReference type="GO" id="GO:0008559">
    <property type="term" value="F:ABC-type xenobiotic transporter activity"/>
    <property type="evidence" value="ECO:0007669"/>
    <property type="project" value="UniProtKB-EC"/>
</dbReference>
<feature type="transmembrane region" description="Helical" evidence="32">
    <location>
        <begin position="543"/>
        <end position="571"/>
    </location>
</feature>
<dbReference type="Gene3D" id="3.40.50.300">
    <property type="entry name" value="P-loop containing nucleotide triphosphate hydrolases"/>
    <property type="match status" value="2"/>
</dbReference>
<dbReference type="PROSITE" id="PS50893">
    <property type="entry name" value="ABC_TRANSPORTER_2"/>
    <property type="match status" value="2"/>
</dbReference>
<feature type="transmembrane region" description="Helical" evidence="32">
    <location>
        <begin position="1237"/>
        <end position="1258"/>
    </location>
</feature>
<feature type="transmembrane region" description="Helical" evidence="32">
    <location>
        <begin position="173"/>
        <end position="191"/>
    </location>
</feature>
<feature type="transmembrane region" description="Helical" evidence="32">
    <location>
        <begin position="1209"/>
        <end position="1230"/>
    </location>
</feature>
<comment type="catalytic activity">
    <reaction evidence="22">
        <text>sphing-4-enine 1-phosphate(in) + ATP + H2O = sphing-4-enine 1-phosphate(out) + ADP + phosphate + H(+)</text>
        <dbReference type="Rhea" id="RHEA:38951"/>
        <dbReference type="ChEBI" id="CHEBI:15377"/>
        <dbReference type="ChEBI" id="CHEBI:15378"/>
        <dbReference type="ChEBI" id="CHEBI:30616"/>
        <dbReference type="ChEBI" id="CHEBI:43474"/>
        <dbReference type="ChEBI" id="CHEBI:60119"/>
        <dbReference type="ChEBI" id="CHEBI:456216"/>
    </reaction>
    <physiologicalReaction direction="left-to-right" evidence="22">
        <dbReference type="Rhea" id="RHEA:38952"/>
    </physiologicalReaction>
</comment>
<comment type="similarity">
    <text evidence="2">Belongs to the ABC transporter superfamily. ABCC family. Conjugate transporter (TC 3.A.1.208) subfamily.</text>
</comment>
<dbReference type="Proteomes" id="UP000504640">
    <property type="component" value="Unplaced"/>
</dbReference>
<evidence type="ECO:0000256" key="14">
    <source>
        <dbReference type="ARBA" id="ARBA00023136"/>
    </source>
</evidence>
<evidence type="ECO:0000256" key="5">
    <source>
        <dbReference type="ARBA" id="ARBA00022475"/>
    </source>
</evidence>
<dbReference type="InterPro" id="IPR003439">
    <property type="entry name" value="ABC_transporter-like_ATP-bd"/>
</dbReference>
<feature type="transmembrane region" description="Helical" evidence="32">
    <location>
        <begin position="324"/>
        <end position="343"/>
    </location>
</feature>
<dbReference type="GO" id="GO:0016887">
    <property type="term" value="F:ATP hydrolysis activity"/>
    <property type="evidence" value="ECO:0007669"/>
    <property type="project" value="InterPro"/>
</dbReference>
<dbReference type="GO" id="GO:0034634">
    <property type="term" value="F:glutathione transmembrane transporter activity"/>
    <property type="evidence" value="ECO:0007669"/>
    <property type="project" value="TreeGrafter"/>
</dbReference>
<dbReference type="CTD" id="4363"/>
<comment type="catalytic activity">
    <reaction evidence="16">
        <text>ATP + H2O + xenobioticSide 1 = ADP + phosphate + xenobioticSide 2.</text>
        <dbReference type="EC" id="7.6.2.2"/>
    </reaction>
</comment>
<dbReference type="InterPro" id="IPR036640">
    <property type="entry name" value="ABC1_TM_sf"/>
</dbReference>
<comment type="catalytic activity">
    <reaction evidence="28">
        <text>prostaglandin A2-S-(R)-glutathione(in) + ATP + H2O = prostaglandin A2-S-(R)-glutathione(out) + ADP + phosphate + H(+)</text>
        <dbReference type="Rhea" id="RHEA:81695"/>
        <dbReference type="ChEBI" id="CHEBI:15377"/>
        <dbReference type="ChEBI" id="CHEBI:15378"/>
        <dbReference type="ChEBI" id="CHEBI:30616"/>
        <dbReference type="ChEBI" id="CHEBI:43474"/>
        <dbReference type="ChEBI" id="CHEBI:133768"/>
        <dbReference type="ChEBI" id="CHEBI:456216"/>
    </reaction>
    <physiologicalReaction direction="left-to-right" evidence="28">
        <dbReference type="Rhea" id="RHEA:81696"/>
    </physiologicalReaction>
</comment>
<evidence type="ECO:0000256" key="26">
    <source>
        <dbReference type="ARBA" id="ARBA00048825"/>
    </source>
</evidence>
<dbReference type="InterPro" id="IPR027417">
    <property type="entry name" value="P-loop_NTPase"/>
</dbReference>
<evidence type="ECO:0000313" key="36">
    <source>
        <dbReference type="RefSeq" id="XP_032125528.1"/>
    </source>
</evidence>
<comment type="subunit">
    <text evidence="30">Monomer; does not require oligomerization for channel activity. May form oligomers in the membrane. Interacts with SLC26A3, SLC26A6 and NHERF1. Interacts with SHANK2. Interacts with MYO6. Interacts (via C-terminus) with GOPC (via PDZ domain); this promotes CFTR internalization and thereby decreases channel activity. Interacts with SLC4A7 through NHERF1. Found in a complex with MYO5B and RAB11A. Interacts with ANO1. Interacts with SLC26A8. Interacts with AHCYL1; the interaction increases CFTR activity. Interacts with CSE1L. The core-glycosylated form interacts with GORASP2 (via PDZ GRASP-type 1 domain) in respone to ER stress. Interacts with MARCHF2; the interaction leads to CFTR ubiqtuitination and degradation. Interacts with ADGRG2.</text>
</comment>
<evidence type="ECO:0000256" key="31">
    <source>
        <dbReference type="SAM" id="MobiDB-lite"/>
    </source>
</evidence>
<dbReference type="EC" id="7.6.2.2" evidence="3"/>
<keyword evidence="4" id="KW-0813">Transport</keyword>
<keyword evidence="7" id="KW-0677">Repeat</keyword>
<evidence type="ECO:0000256" key="13">
    <source>
        <dbReference type="ARBA" id="ARBA00023055"/>
    </source>
</evidence>
<reference evidence="36" key="1">
    <citation type="submission" date="2025-08" db="UniProtKB">
        <authorList>
            <consortium name="RefSeq"/>
        </authorList>
    </citation>
    <scope>IDENTIFICATION</scope>
    <source>
        <tissue evidence="36">Blood</tissue>
    </source>
</reference>
<comment type="subcellular location">
    <subcellularLocation>
        <location evidence="1">Cell membrane</location>
        <topology evidence="1">Multi-pass membrane protein</topology>
    </subcellularLocation>
</comment>
<feature type="region of interest" description="Disordered" evidence="31">
    <location>
        <begin position="871"/>
        <end position="902"/>
    </location>
</feature>
<dbReference type="Pfam" id="PF00664">
    <property type="entry name" value="ABC_membrane"/>
    <property type="match status" value="2"/>
</dbReference>
<dbReference type="GeneID" id="116543786"/>
<dbReference type="InterPro" id="IPR011527">
    <property type="entry name" value="ABC1_TM_dom"/>
</dbReference>
<evidence type="ECO:0000259" key="34">
    <source>
        <dbReference type="PROSITE" id="PS50929"/>
    </source>
</evidence>
<keyword evidence="9" id="KW-0378">Hydrolase</keyword>
<dbReference type="CDD" id="cd03244">
    <property type="entry name" value="ABCC_MRP_domain2"/>
    <property type="match status" value="1"/>
</dbReference>
<dbReference type="SUPFAM" id="SSF52540">
    <property type="entry name" value="P-loop containing nucleoside triphosphate hydrolases"/>
    <property type="match status" value="2"/>
</dbReference>
<evidence type="ECO:0000256" key="9">
    <source>
        <dbReference type="ARBA" id="ARBA00022801"/>
    </source>
</evidence>
<feature type="transmembrane region" description="Helical" evidence="32">
    <location>
        <begin position="1108"/>
        <end position="1139"/>
    </location>
</feature>
<dbReference type="InterPro" id="IPR003593">
    <property type="entry name" value="AAA+_ATPase"/>
</dbReference>
<feature type="domain" description="ABC transporter" evidence="33">
    <location>
        <begin position="644"/>
        <end position="868"/>
    </location>
</feature>
<dbReference type="Pfam" id="PF00005">
    <property type="entry name" value="ABC_tran"/>
    <property type="match status" value="2"/>
</dbReference>
<accession>A0A6J3H4R0</accession>
<dbReference type="InterPro" id="IPR005292">
    <property type="entry name" value="MRP"/>
</dbReference>
<keyword evidence="12 32" id="KW-1133">Transmembrane helix</keyword>
<feature type="domain" description="ABC transmembrane type-1" evidence="34">
    <location>
        <begin position="986"/>
        <end position="1266"/>
    </location>
</feature>
<evidence type="ECO:0000256" key="6">
    <source>
        <dbReference type="ARBA" id="ARBA00022692"/>
    </source>
</evidence>
<dbReference type="FunFam" id="1.20.1560.10:FF:000007">
    <property type="entry name" value="ATP-binding cassette subfamily C member 1"/>
    <property type="match status" value="1"/>
</dbReference>
<evidence type="ECO:0000256" key="3">
    <source>
        <dbReference type="ARBA" id="ARBA00012191"/>
    </source>
</evidence>
<evidence type="ECO:0000256" key="12">
    <source>
        <dbReference type="ARBA" id="ARBA00022989"/>
    </source>
</evidence>
<dbReference type="Pfam" id="PF24357">
    <property type="entry name" value="TMD0_ABC"/>
    <property type="match status" value="1"/>
</dbReference>
<dbReference type="InterPro" id="IPR056227">
    <property type="entry name" value="TMD0_ABC"/>
</dbReference>
<dbReference type="EC" id="7.6.2.3" evidence="15"/>
<evidence type="ECO:0000256" key="29">
    <source>
        <dbReference type="ARBA" id="ARBA00049921"/>
    </source>
</evidence>
<protein>
    <recommendedName>
        <fullName evidence="17">Multidrug resistance-associated protein 1</fullName>
        <ecNumber evidence="3">7.6.2.2</ecNumber>
        <ecNumber evidence="15">7.6.2.3</ecNumber>
    </recommendedName>
    <alternativeName>
        <fullName evidence="20">ATP-binding cassette sub-family C member 1</fullName>
    </alternativeName>
    <alternativeName>
        <fullName evidence="19">Glutathione-S-conjugate-translocating ATPase ABCC1</fullName>
    </alternativeName>
    <alternativeName>
        <fullName evidence="18">Leukotriene C(4) transporter</fullName>
    </alternativeName>
</protein>
<evidence type="ECO:0000256" key="10">
    <source>
        <dbReference type="ARBA" id="ARBA00022840"/>
    </source>
</evidence>
<sequence length="1541" mass="173011">MALRGFCRADGSDPLWDWNITWYTSNPDFTKCFQNTVLVWVPCFYLWACFPFYFLYLSRHDRGYIQMTPLNKTKTALGFLLWIVCWADLFYSFWERSRGIFLAPVFLVSPTLLGITMLLATFLIQLERRKGVQSSGIMLTFWLVALLCALAILRSKIMTALKADARVDLFRDISFYVYFTLVLIQLVLSCFSDRSPLFSETIHDPNPCPESSASFLSRITFWWITGLMVQGYRQPLESSDLWSLNKEDISERVVPVLVKNWKKEFAKCRKQPVKVVYSSKDPAKPKGSSKVDVNEEVEALIVKSPQKEWNPSLFKVLYKTFGPYFLMSFFFKAIHDLMMFAGPEILKLLINFVNDTTAPDWQGYFYTVLLFVSACLQTLLLHQYFHICFVSGMRIKTAVIGAVYRKALVISNSARKSSTVGEIVNLMSVDAQRFMDLATYINMVWSAPLQVILALYLLWLNLGPSVLAGVAVMVLMVPFNAVMAMKTKTYQVAHMKSKDNRIKLMNEILNGIKVLKLYAWELAFKDKVLDIRQEELKVLKKSAYLAAVGTFTWVCTPFLVALCTFAVYVTVEEKNILDAQKAFVSLALFNILRFPLNILPMVISSIVQASVSLKRLRIFLSHEELEPDSIERLPVKNGGGTNSITVRNATFTWARSEPPTLNGITFSIPEGALVAVVGQVGCGKSSLLSALLAEMEKVEGHVAIKGSLAYVPQQAWIQNDSLRENILFGCQLEERYYRSVIQACALLPDLEILPSGDRTEIGEKGVNLSGGQKQRVSLARAVYCNSDVYLLDDPLSAVDAHVGKHIFENVIGPKGMLKNKTRILVTHGVSYLPQVDIIIVMSGGKISEMGSYQELLARDGAFAEFLRTYASTEQEQDPEDNGSTVMGEEEAGVTGISSPGKEAKQMENGLLVTDRAGKQLQRQLSSSSSYSGDISRCHNSTAELQKAEAKQEETWKLMEADKAQTGQVKLSVYWDYMKAIGLFVSFLSIFLFMCNHVASLASNYWLSLWTDDPIVNGTQEHTKVRLSVYGALGISQGIAVFGYSMAVSIGGIFASRRLHLNLLDNVLRSPMSFFERTPSGNLVNRFSKELDTVDSMIPQVIKMFMGSLFNVIGACIIILLATPIAAVIIPPLGLIYFFVQRFYVATSRQLKRLESVSRSPVYSHFNETLLGVSVIRAFEEQERFIRQSDLKVDENQKAYYPSIVANRWLAVRLECVGNCIVLFAALFAVISRHSLSAGLVGLSVSYSLQVTTYLNWLVRMSSEMETNIVAVERLKEYSETEKEAPWQIQETAPPNSWPQVGRVEFRNYCLRYREDLDFVLRHINVTINGGEKVGIVGRTGAGKSSLTLGLFRINESAEGEIIIDDINIAKIGLHNLRFKITIIPQDPVLFSGSLRMNLDPFSQYSDEEVWMSLELAHLKDFVSALPDKLDHECAEGGENLSVGQRQLVCLARALLRKTKILVLDEATAAVDLETDDLIQSTIRTQFEGCTVLTIAHRLNTIMDYTRVIVLDKGEIQEYGAPSDLLQQRGLFYSMAKDAGLV</sequence>
<keyword evidence="14 32" id="KW-0472">Membrane</keyword>
<feature type="transmembrane region" description="Helical" evidence="32">
    <location>
        <begin position="37"/>
        <end position="56"/>
    </location>
</feature>
<evidence type="ECO:0000313" key="35">
    <source>
        <dbReference type="Proteomes" id="UP000504640"/>
    </source>
</evidence>
<dbReference type="CDD" id="cd18603">
    <property type="entry name" value="ABC_6TM_MRP1_2_3_6_D2_like"/>
    <property type="match status" value="1"/>
</dbReference>
<feature type="domain" description="ABC transmembrane type-1" evidence="34">
    <location>
        <begin position="326"/>
        <end position="608"/>
    </location>
</feature>
<evidence type="ECO:0000256" key="4">
    <source>
        <dbReference type="ARBA" id="ARBA00022448"/>
    </source>
</evidence>
<dbReference type="PROSITE" id="PS50929">
    <property type="entry name" value="ABC_TM1F"/>
    <property type="match status" value="2"/>
</dbReference>
<comment type="catalytic activity">
    <reaction evidence="29">
        <text>S-[(2E,6E,10E)-geranylgeranyl]-L-glutathione(in) + ATP + H2O = S-[(2E,6E,10E)-geranylgeranyl]-L-glutathione(out) + ADP + phosphate + H(+)</text>
        <dbReference type="Rhea" id="RHEA:81611"/>
        <dbReference type="ChEBI" id="CHEBI:15377"/>
        <dbReference type="ChEBI" id="CHEBI:15378"/>
        <dbReference type="ChEBI" id="CHEBI:30616"/>
        <dbReference type="ChEBI" id="CHEBI:43474"/>
        <dbReference type="ChEBI" id="CHEBI:156326"/>
        <dbReference type="ChEBI" id="CHEBI:456216"/>
    </reaction>
    <physiologicalReaction direction="left-to-right" evidence="29">
        <dbReference type="Rhea" id="RHEA:81612"/>
    </physiologicalReaction>
</comment>
<dbReference type="SUPFAM" id="SSF90123">
    <property type="entry name" value="ABC transporter transmembrane region"/>
    <property type="match status" value="2"/>
</dbReference>
<dbReference type="GO" id="GO:0006805">
    <property type="term" value="P:xenobiotic metabolic process"/>
    <property type="evidence" value="ECO:0007669"/>
    <property type="project" value="UniProtKB-ARBA"/>
</dbReference>
<feature type="domain" description="ABC transporter" evidence="33">
    <location>
        <begin position="1303"/>
        <end position="1537"/>
    </location>
</feature>
<evidence type="ECO:0000256" key="20">
    <source>
        <dbReference type="ARBA" id="ARBA00042274"/>
    </source>
</evidence>
<evidence type="ECO:0000256" key="18">
    <source>
        <dbReference type="ARBA" id="ARBA00041345"/>
    </source>
</evidence>
<comment type="catalytic activity">
    <reaction evidence="24">
        <text>17beta-estradiol 17-O-(beta-D-glucuronate)(in) + ATP + H2O = 17beta-estradiol 17-O-(beta-D-glucuronate)(out) + ADP + phosphate + H(+)</text>
        <dbReference type="Rhea" id="RHEA:60128"/>
        <dbReference type="ChEBI" id="CHEBI:15377"/>
        <dbReference type="ChEBI" id="CHEBI:15378"/>
        <dbReference type="ChEBI" id="CHEBI:30616"/>
        <dbReference type="ChEBI" id="CHEBI:43474"/>
        <dbReference type="ChEBI" id="CHEBI:82961"/>
        <dbReference type="ChEBI" id="CHEBI:456216"/>
    </reaction>
    <physiologicalReaction direction="left-to-right" evidence="24">
        <dbReference type="Rhea" id="RHEA:60129"/>
    </physiologicalReaction>
</comment>
<keyword evidence="35" id="KW-1185">Reference proteome</keyword>
<dbReference type="GO" id="GO:0006869">
    <property type="term" value="P:lipid transport"/>
    <property type="evidence" value="ECO:0007669"/>
    <property type="project" value="UniProtKB-KW"/>
</dbReference>
<evidence type="ECO:0000259" key="33">
    <source>
        <dbReference type="PROSITE" id="PS50893"/>
    </source>
</evidence>
<dbReference type="FunFam" id="1.20.1560.10:FF:000001">
    <property type="entry name" value="ATP-binding cassette subfamily C member 1"/>
    <property type="match status" value="1"/>
</dbReference>
<evidence type="ECO:0000256" key="16">
    <source>
        <dbReference type="ARBA" id="ARBA00034018"/>
    </source>
</evidence>
<evidence type="ECO:0000256" key="28">
    <source>
        <dbReference type="ARBA" id="ARBA00049910"/>
    </source>
</evidence>